<evidence type="ECO:0000313" key="2">
    <source>
        <dbReference type="Proteomes" id="UP000009138"/>
    </source>
</evidence>
<dbReference type="EMBL" id="CH476737">
    <property type="protein sequence ID" value="EIE83331.1"/>
    <property type="molecule type" value="Genomic_DNA"/>
</dbReference>
<accession>I1C4F1</accession>
<sequence length="92" mass="10482">MFLIAEQYPSQIAVAATKEGSRKIAEINFNPLNTAIDHILRDGITFENDTVRLLPCRVLDPVVPLVRLRPSYLPFLKENILEEQLKMSLGLY</sequence>
<reference evidence="1 2" key="1">
    <citation type="journal article" date="2009" name="PLoS Genet.">
        <title>Genomic analysis of the basal lineage fungus Rhizopus oryzae reveals a whole-genome duplication.</title>
        <authorList>
            <person name="Ma L.-J."/>
            <person name="Ibrahim A.S."/>
            <person name="Skory C."/>
            <person name="Grabherr M.G."/>
            <person name="Burger G."/>
            <person name="Butler M."/>
            <person name="Elias M."/>
            <person name="Idnurm A."/>
            <person name="Lang B.F."/>
            <person name="Sone T."/>
            <person name="Abe A."/>
            <person name="Calvo S.E."/>
            <person name="Corrochano L.M."/>
            <person name="Engels R."/>
            <person name="Fu J."/>
            <person name="Hansberg W."/>
            <person name="Kim J.-M."/>
            <person name="Kodira C.D."/>
            <person name="Koehrsen M.J."/>
            <person name="Liu B."/>
            <person name="Miranda-Saavedra D."/>
            <person name="O'Leary S."/>
            <person name="Ortiz-Castellanos L."/>
            <person name="Poulter R."/>
            <person name="Rodriguez-Romero J."/>
            <person name="Ruiz-Herrera J."/>
            <person name="Shen Y.-Q."/>
            <person name="Zeng Q."/>
            <person name="Galagan J."/>
            <person name="Birren B.W."/>
            <person name="Cuomo C.A."/>
            <person name="Wickes B.L."/>
        </authorList>
    </citation>
    <scope>NUCLEOTIDE SEQUENCE [LARGE SCALE GENOMIC DNA]</scope>
    <source>
        <strain evidence="2">RA 99-880 / ATCC MYA-4621 / FGSC 9543 / NRRL 43880</strain>
    </source>
</reference>
<dbReference type="RefSeq" id="XP_067518727.1">
    <property type="nucleotide sequence ID" value="XM_067662626.1"/>
</dbReference>
<dbReference type="VEuPathDB" id="FungiDB:RO3G_08036"/>
<evidence type="ECO:0000313" key="1">
    <source>
        <dbReference type="EMBL" id="EIE83331.1"/>
    </source>
</evidence>
<keyword evidence="2" id="KW-1185">Reference proteome</keyword>
<organism evidence="1 2">
    <name type="scientific">Rhizopus delemar (strain RA 99-880 / ATCC MYA-4621 / FGSC 9543 / NRRL 43880)</name>
    <name type="common">Mucormycosis agent</name>
    <name type="synonym">Rhizopus arrhizus var. delemar</name>
    <dbReference type="NCBI Taxonomy" id="246409"/>
    <lineage>
        <taxon>Eukaryota</taxon>
        <taxon>Fungi</taxon>
        <taxon>Fungi incertae sedis</taxon>
        <taxon>Mucoromycota</taxon>
        <taxon>Mucoromycotina</taxon>
        <taxon>Mucoromycetes</taxon>
        <taxon>Mucorales</taxon>
        <taxon>Mucorineae</taxon>
        <taxon>Rhizopodaceae</taxon>
        <taxon>Rhizopus</taxon>
    </lineage>
</organism>
<protein>
    <submittedName>
        <fullName evidence="1">Uncharacterized protein</fullName>
    </submittedName>
</protein>
<dbReference type="Proteomes" id="UP000009138">
    <property type="component" value="Unassembled WGS sequence"/>
</dbReference>
<proteinExistence type="predicted"/>
<dbReference type="InParanoid" id="I1C4F1"/>
<name>I1C4F1_RHIO9</name>
<dbReference type="AlphaFoldDB" id="I1C4F1"/>
<dbReference type="OrthoDB" id="2264205at2759"/>
<dbReference type="GeneID" id="93615007"/>
<gene>
    <name evidence="1" type="ORF">RO3G_08036</name>
</gene>